<dbReference type="EMBL" id="ADNW02000011">
    <property type="protein sequence ID" value="EGD23693.1"/>
    <property type="molecule type" value="Genomic_DNA"/>
</dbReference>
<proteinExistence type="inferred from homology"/>
<feature type="active site" evidence="5">
    <location>
        <position position="85"/>
    </location>
</feature>
<reference evidence="8" key="1">
    <citation type="submission" date="2011-01" db="EMBL/GenBank/DDBJ databases">
        <authorList>
            <person name="Muzny D."/>
            <person name="Qin X."/>
            <person name="Buhay C."/>
            <person name="Dugan-Rocha S."/>
            <person name="Ding Y."/>
            <person name="Chen G."/>
            <person name="Hawes A."/>
            <person name="Holder M."/>
            <person name="Jhangiani S."/>
            <person name="Johnson A."/>
            <person name="Khan Z."/>
            <person name="Li Z."/>
            <person name="Liu W."/>
            <person name="Liu X."/>
            <person name="Perez L."/>
            <person name="Shen H."/>
            <person name="Wang Q."/>
            <person name="Watt J."/>
            <person name="Xi L."/>
            <person name="Xin Y."/>
            <person name="Zhou J."/>
            <person name="Deng J."/>
            <person name="Jiang H."/>
            <person name="Liu Y."/>
            <person name="Qu J."/>
            <person name="Song X.-Z."/>
            <person name="Zhang L."/>
            <person name="Villasana D."/>
            <person name="Johnson A."/>
            <person name="Liu J."/>
            <person name="Liyanage D."/>
            <person name="Lorensuhewa L."/>
            <person name="Robinson T."/>
            <person name="Song A."/>
            <person name="Song B.-B."/>
            <person name="Dinh H."/>
            <person name="Thornton R."/>
            <person name="Coyle M."/>
            <person name="Francisco L."/>
            <person name="Jackson L."/>
            <person name="Javaid M."/>
            <person name="Korchina V."/>
            <person name="Kovar C."/>
            <person name="Mata R."/>
            <person name="Mathew T."/>
            <person name="Ngo R."/>
            <person name="Nguyen L."/>
            <person name="Nguyen N."/>
            <person name="Okwuonu G."/>
            <person name="Ongeri F."/>
            <person name="Pham C."/>
            <person name="Simmons D."/>
            <person name="Wilczek-Boney K."/>
            <person name="Hale W."/>
            <person name="Jakkamsetti A."/>
            <person name="Pham P."/>
            <person name="Ruth R."/>
            <person name="San Lucas F."/>
            <person name="Warren J."/>
            <person name="Zhang J."/>
            <person name="Zhao Z."/>
            <person name="Zhou C."/>
            <person name="Zhu D."/>
            <person name="Lee S."/>
            <person name="Bess C."/>
            <person name="Blankenburg K."/>
            <person name="Forbes L."/>
            <person name="Fu Q."/>
            <person name="Gubbala S."/>
            <person name="Hirani K."/>
            <person name="Jayaseelan J.C."/>
            <person name="Lara F."/>
            <person name="Munidasa M."/>
            <person name="Palculict T."/>
            <person name="Patil S."/>
            <person name="Pu L.-L."/>
            <person name="Saada N."/>
            <person name="Tang L."/>
            <person name="Weissenberger G."/>
            <person name="Zhu Y."/>
            <person name="Hemphill L."/>
            <person name="Shang Y."/>
            <person name="Youmans B."/>
            <person name="Ayvaz T."/>
            <person name="Ross M."/>
            <person name="Santibanez J."/>
            <person name="Aqrawi P."/>
            <person name="Gross S."/>
            <person name="Joshi V."/>
            <person name="Fowler G."/>
            <person name="Nazareth L."/>
            <person name="Reid J."/>
            <person name="Worley K."/>
            <person name="Petrosino J."/>
            <person name="Highlander S."/>
            <person name="Gibbs R."/>
        </authorList>
    </citation>
    <scope>NUCLEOTIDE SEQUENCE [LARGE SCALE GENOMIC DNA]</scope>
    <source>
        <strain evidence="8">ATCC 33707</strain>
    </source>
</reference>
<name>E9T1U7_RHOHA</name>
<dbReference type="Proteomes" id="UP000004245">
    <property type="component" value="Unassembled WGS sequence"/>
</dbReference>
<dbReference type="SUPFAM" id="SSF53335">
    <property type="entry name" value="S-adenosyl-L-methionine-dependent methyltransferases"/>
    <property type="match status" value="1"/>
</dbReference>
<evidence type="ECO:0000256" key="3">
    <source>
        <dbReference type="ARBA" id="ARBA00022691"/>
    </source>
</evidence>
<dbReference type="GO" id="GO:0003886">
    <property type="term" value="F:DNA (cytosine-5-)-methyltransferase activity"/>
    <property type="evidence" value="ECO:0007669"/>
    <property type="project" value="UniProtKB-EC"/>
</dbReference>
<dbReference type="EC" id="2.1.1.37" evidence="7"/>
<keyword evidence="9" id="KW-1185">Reference proteome</keyword>
<dbReference type="HOGENOM" id="CLU_006958_0_3_11"/>
<dbReference type="STRING" id="43767.A6I91_21430"/>
<dbReference type="NCBIfam" id="TIGR00675">
    <property type="entry name" value="dcm"/>
    <property type="match status" value="1"/>
</dbReference>
<dbReference type="InterPro" id="IPR018117">
    <property type="entry name" value="C5_DNA_meth_AS"/>
</dbReference>
<dbReference type="Gene3D" id="3.40.50.150">
    <property type="entry name" value="Vaccinia Virus protein VP39"/>
    <property type="match status" value="1"/>
</dbReference>
<dbReference type="PANTHER" id="PTHR46098">
    <property type="entry name" value="TRNA (CYTOSINE(38)-C(5))-METHYLTRANSFERASE"/>
    <property type="match status" value="1"/>
</dbReference>
<dbReference type="Pfam" id="PF00145">
    <property type="entry name" value="DNA_methylase"/>
    <property type="match status" value="1"/>
</dbReference>
<dbReference type="PRINTS" id="PR00105">
    <property type="entry name" value="C5METTRFRASE"/>
</dbReference>
<evidence type="ECO:0000256" key="7">
    <source>
        <dbReference type="RuleBase" id="RU000417"/>
    </source>
</evidence>
<dbReference type="GO" id="GO:0009307">
    <property type="term" value="P:DNA restriction-modification system"/>
    <property type="evidence" value="ECO:0007669"/>
    <property type="project" value="UniProtKB-KW"/>
</dbReference>
<keyword evidence="4" id="KW-0680">Restriction system</keyword>
<organism evidence="8 9">
    <name type="scientific">Prescottella equi ATCC 33707</name>
    <dbReference type="NCBI Taxonomy" id="525370"/>
    <lineage>
        <taxon>Bacteria</taxon>
        <taxon>Bacillati</taxon>
        <taxon>Actinomycetota</taxon>
        <taxon>Actinomycetes</taxon>
        <taxon>Mycobacteriales</taxon>
        <taxon>Nocardiaceae</taxon>
        <taxon>Prescottella</taxon>
    </lineage>
</organism>
<dbReference type="InterPro" id="IPR029063">
    <property type="entry name" value="SAM-dependent_MTases_sf"/>
</dbReference>
<dbReference type="PROSITE" id="PS51679">
    <property type="entry name" value="SAM_MT_C5"/>
    <property type="match status" value="1"/>
</dbReference>
<gene>
    <name evidence="8" type="primary">dcm</name>
    <name evidence="8" type="ORF">HMPREF0724_12524</name>
</gene>
<accession>E9T1U7</accession>
<keyword evidence="1 5" id="KW-0489">Methyltransferase</keyword>
<comment type="caution">
    <text evidence="8">The sequence shown here is derived from an EMBL/GenBank/DDBJ whole genome shotgun (WGS) entry which is preliminary data.</text>
</comment>
<evidence type="ECO:0000313" key="9">
    <source>
        <dbReference type="Proteomes" id="UP000004245"/>
    </source>
</evidence>
<evidence type="ECO:0000256" key="5">
    <source>
        <dbReference type="PROSITE-ProRule" id="PRU01016"/>
    </source>
</evidence>
<dbReference type="GO" id="GO:0032259">
    <property type="term" value="P:methylation"/>
    <property type="evidence" value="ECO:0007669"/>
    <property type="project" value="UniProtKB-KW"/>
</dbReference>
<dbReference type="InterPro" id="IPR050750">
    <property type="entry name" value="C5-MTase"/>
</dbReference>
<keyword evidence="3 5" id="KW-0949">S-adenosyl-L-methionine</keyword>
<evidence type="ECO:0000256" key="4">
    <source>
        <dbReference type="ARBA" id="ARBA00022747"/>
    </source>
</evidence>
<keyword evidence="2 5" id="KW-0808">Transferase</keyword>
<dbReference type="InterPro" id="IPR001525">
    <property type="entry name" value="C5_MeTfrase"/>
</dbReference>
<dbReference type="PANTHER" id="PTHR46098:SF1">
    <property type="entry name" value="TRNA (CYTOSINE(38)-C(5))-METHYLTRANSFERASE"/>
    <property type="match status" value="1"/>
</dbReference>
<evidence type="ECO:0000256" key="6">
    <source>
        <dbReference type="RuleBase" id="RU000416"/>
    </source>
</evidence>
<comment type="catalytic activity">
    <reaction evidence="7">
        <text>a 2'-deoxycytidine in DNA + S-adenosyl-L-methionine = a 5-methyl-2'-deoxycytidine in DNA + S-adenosyl-L-homocysteine + H(+)</text>
        <dbReference type="Rhea" id="RHEA:13681"/>
        <dbReference type="Rhea" id="RHEA-COMP:11369"/>
        <dbReference type="Rhea" id="RHEA-COMP:11370"/>
        <dbReference type="ChEBI" id="CHEBI:15378"/>
        <dbReference type="ChEBI" id="CHEBI:57856"/>
        <dbReference type="ChEBI" id="CHEBI:59789"/>
        <dbReference type="ChEBI" id="CHEBI:85452"/>
        <dbReference type="ChEBI" id="CHEBI:85454"/>
        <dbReference type="EC" id="2.1.1.37"/>
    </reaction>
</comment>
<comment type="similarity">
    <text evidence="5 6">Belongs to the class I-like SAM-binding methyltransferase superfamily. C5-methyltransferase family.</text>
</comment>
<dbReference type="AlphaFoldDB" id="E9T1U7"/>
<protein>
    <recommendedName>
        <fullName evidence="7">Cytosine-specific methyltransferase</fullName>
        <ecNumber evidence="7">2.1.1.37</ecNumber>
    </recommendedName>
</protein>
<dbReference type="PROSITE" id="PS00094">
    <property type="entry name" value="C5_MTASE_1"/>
    <property type="match status" value="1"/>
</dbReference>
<evidence type="ECO:0000256" key="2">
    <source>
        <dbReference type="ARBA" id="ARBA00022679"/>
    </source>
</evidence>
<evidence type="ECO:0000256" key="1">
    <source>
        <dbReference type="ARBA" id="ARBA00022603"/>
    </source>
</evidence>
<dbReference type="PROSITE" id="PS00095">
    <property type="entry name" value="C5_MTASE_2"/>
    <property type="match status" value="1"/>
</dbReference>
<sequence>MLLYLCVRKGAVTSTGNMVGLFAGIGGVELGLRSHGWETELLCEIDPGAQQVLRTRFAGVELHGDVTRLRSLPQRTELVAAGFPCQDLSQAGRTAGITGARSGLVDEVFRLVKRKKGPRWLLIENVPFMLNLSRGAAMRHITDALEDLGYTWAYRVVDARAFGLPQRRQRVLMLASRTDDPREVLFGQDAGLPDEGDPSQFPCGFYWTEGIRGLGWAVNAVPTLKGGSTVGIASPPAVRLPSGEIVTPGLIDAERLQGFDPDWTAPATELKGIRNGHRWRLVGNAVSVRMAEWVGGRLVDRIAYSPDHETPLKPGDAWPSAAWGRNRQAFRVHESHWPVQEPYEDLSGFLEHSQLLSARATAGFLKRARTGSLRFVPGFLDDVESHLDRMGGYPEAVA</sequence>
<dbReference type="InterPro" id="IPR031303">
    <property type="entry name" value="C5_meth_CS"/>
</dbReference>
<evidence type="ECO:0000313" key="8">
    <source>
        <dbReference type="EMBL" id="EGD23693.1"/>
    </source>
</evidence>